<dbReference type="AlphaFoldDB" id="A0A4Y8UKV9"/>
<dbReference type="PANTHER" id="PTHR30372">
    <property type="entry name" value="LIPID-A-DISACCHARIDE SYNTHASE"/>
    <property type="match status" value="1"/>
</dbReference>
<evidence type="ECO:0000313" key="13">
    <source>
        <dbReference type="Proteomes" id="UP000298133"/>
    </source>
</evidence>
<comment type="similarity">
    <text evidence="2 11">Belongs to the LpxB family.</text>
</comment>
<dbReference type="OrthoDB" id="9801642at2"/>
<comment type="function">
    <text evidence="1 11">Condensation of UDP-2,3-diacylglucosamine and 2,3-diacylglucosamine-1-phosphate to form lipid A disaccharide, a precursor of lipid A, a phosphorylated glycolipid that anchors the lipopolysaccharide to the outer membrane of the cell.</text>
</comment>
<dbReference type="EMBL" id="SPIA01000001">
    <property type="protein sequence ID" value="TFH68881.1"/>
    <property type="molecule type" value="Genomic_DNA"/>
</dbReference>
<evidence type="ECO:0000256" key="7">
    <source>
        <dbReference type="ARBA" id="ARBA00022676"/>
    </source>
</evidence>
<dbReference type="PANTHER" id="PTHR30372:SF4">
    <property type="entry name" value="LIPID-A-DISACCHARIDE SYNTHASE, MITOCHONDRIAL-RELATED"/>
    <property type="match status" value="1"/>
</dbReference>
<comment type="pathway">
    <text evidence="11">Bacterial outer membrane biogenesis; LPS lipid A biosynthesis.</text>
</comment>
<accession>A0A4Y8UKV9</accession>
<dbReference type="Pfam" id="PF02684">
    <property type="entry name" value="LpxB"/>
    <property type="match status" value="1"/>
</dbReference>
<evidence type="ECO:0000256" key="3">
    <source>
        <dbReference type="ARBA" id="ARBA00012687"/>
    </source>
</evidence>
<dbReference type="HAMAP" id="MF_00392">
    <property type="entry name" value="LpxB"/>
    <property type="match status" value="1"/>
</dbReference>
<dbReference type="GO" id="GO:0009245">
    <property type="term" value="P:lipid A biosynthetic process"/>
    <property type="evidence" value="ECO:0007669"/>
    <property type="project" value="UniProtKB-UniRule"/>
</dbReference>
<keyword evidence="5 11" id="KW-0444">Lipid biosynthesis</keyword>
<proteinExistence type="inferred from homology"/>
<dbReference type="EC" id="2.4.1.182" evidence="3 11"/>
<dbReference type="NCBIfam" id="TIGR00215">
    <property type="entry name" value="lpxB"/>
    <property type="match status" value="1"/>
</dbReference>
<comment type="catalytic activity">
    <reaction evidence="10 11">
        <text>a lipid X + a UDP-2-N,3-O-bis[(3R)-3-hydroxyacyl]-alpha-D-glucosamine = a lipid A disaccharide + UDP + H(+)</text>
        <dbReference type="Rhea" id="RHEA:67828"/>
        <dbReference type="ChEBI" id="CHEBI:15378"/>
        <dbReference type="ChEBI" id="CHEBI:58223"/>
        <dbReference type="ChEBI" id="CHEBI:137748"/>
        <dbReference type="ChEBI" id="CHEBI:176338"/>
        <dbReference type="ChEBI" id="CHEBI:176343"/>
        <dbReference type="EC" id="2.4.1.182"/>
    </reaction>
</comment>
<dbReference type="GO" id="GO:0016020">
    <property type="term" value="C:membrane"/>
    <property type="evidence" value="ECO:0007669"/>
    <property type="project" value="GOC"/>
</dbReference>
<evidence type="ECO:0000313" key="12">
    <source>
        <dbReference type="EMBL" id="TFH68881.1"/>
    </source>
</evidence>
<gene>
    <name evidence="11" type="primary">lpxB</name>
    <name evidence="12" type="ORF">E3W66_02715</name>
</gene>
<dbReference type="Gene3D" id="3.40.50.2000">
    <property type="entry name" value="Glycogen Phosphorylase B"/>
    <property type="match status" value="1"/>
</dbReference>
<keyword evidence="7 11" id="KW-0328">Glycosyltransferase</keyword>
<keyword evidence="13" id="KW-1185">Reference proteome</keyword>
<evidence type="ECO:0000256" key="11">
    <source>
        <dbReference type="HAMAP-Rule" id="MF_00392"/>
    </source>
</evidence>
<dbReference type="Proteomes" id="UP000298133">
    <property type="component" value="Unassembled WGS sequence"/>
</dbReference>
<dbReference type="UniPathway" id="UPA00973"/>
<organism evidence="12 13">
    <name type="scientific">Gammaproteobacteria bacterium LSUCC0057</name>
    <dbReference type="NCBI Taxonomy" id="2559237"/>
    <lineage>
        <taxon>Bacteria</taxon>
        <taxon>Pseudomonadati</taxon>
        <taxon>Pseudomonadota</taxon>
        <taxon>Gammaproteobacteria</taxon>
        <taxon>Cellvibrionales</taxon>
        <taxon>Porticoccaceae</taxon>
        <taxon>SAR92 clade</taxon>
    </lineage>
</organism>
<keyword evidence="8 11" id="KW-0808">Transferase</keyword>
<dbReference type="GO" id="GO:0008915">
    <property type="term" value="F:lipid-A-disaccharide synthase activity"/>
    <property type="evidence" value="ECO:0007669"/>
    <property type="project" value="UniProtKB-UniRule"/>
</dbReference>
<keyword evidence="6 11" id="KW-0441">Lipid A biosynthesis</keyword>
<reference evidence="12 13" key="1">
    <citation type="submission" date="2019-03" db="EMBL/GenBank/DDBJ databases">
        <title>Draft genome of Gammaproteobacteria bacterium LSUCC0057, a member of the SAR92 clade.</title>
        <authorList>
            <person name="Lanclos V.C."/>
            <person name="Doiron C."/>
            <person name="Henson M.W."/>
            <person name="Thrash J.C."/>
        </authorList>
    </citation>
    <scope>NUCLEOTIDE SEQUENCE [LARGE SCALE GENOMIC DNA]</scope>
    <source>
        <strain evidence="12 13">LSUCC0057</strain>
    </source>
</reference>
<evidence type="ECO:0000256" key="5">
    <source>
        <dbReference type="ARBA" id="ARBA00022516"/>
    </source>
</evidence>
<evidence type="ECO:0000256" key="10">
    <source>
        <dbReference type="ARBA" id="ARBA00048975"/>
    </source>
</evidence>
<evidence type="ECO:0000256" key="9">
    <source>
        <dbReference type="ARBA" id="ARBA00023098"/>
    </source>
</evidence>
<comment type="caution">
    <text evidence="12">The sequence shown here is derived from an EMBL/GenBank/DDBJ whole genome shotgun (WGS) entry which is preliminary data.</text>
</comment>
<name>A0A4Y8UKV9_9GAMM</name>
<evidence type="ECO:0000256" key="2">
    <source>
        <dbReference type="ARBA" id="ARBA00007868"/>
    </source>
</evidence>
<dbReference type="SUPFAM" id="SSF53756">
    <property type="entry name" value="UDP-Glycosyltransferase/glycogen phosphorylase"/>
    <property type="match status" value="1"/>
</dbReference>
<protein>
    <recommendedName>
        <fullName evidence="4 11">Lipid-A-disaccharide synthase</fullName>
        <ecNumber evidence="3 11">2.4.1.182</ecNumber>
    </recommendedName>
</protein>
<sequence length="380" mass="41310">MPSTPLFVLVAGEASGDTLGAGLIRALKTVHPDAEFVGIGGPKMIAAGLHSRHPLERLAVMGLVEPLKRLPELLRIRRDIVALCRRQRPAAFIGIDAPDFNLGIEKRVKRCGIKTVHYVSPSVWAWRQGRIKGIKRSVDLMLTLLPFEQAFYQQHEMASLFVGHPLATQIYPETTASARQRLSLHGAPLIALLPGSRSGEVAAMAPLYLQVAEQIVQQLPGARFVIPAANSARWQQLQQLMAERPELPVTLLQGEAAAAMSAADVVLLTSGTTALEAMLLERPMVVSYKLGKWSYRLLRHFIKTPFVALPNLLAGRMLVPELLQDAATVEALSGALLELLQPPLHGEMVSQLQQLREQLALPSDARAAAAIAALIDEPAV</sequence>
<evidence type="ECO:0000256" key="1">
    <source>
        <dbReference type="ARBA" id="ARBA00002056"/>
    </source>
</evidence>
<evidence type="ECO:0000256" key="8">
    <source>
        <dbReference type="ARBA" id="ARBA00022679"/>
    </source>
</evidence>
<dbReference type="InterPro" id="IPR003835">
    <property type="entry name" value="Glyco_trans_19"/>
</dbReference>
<keyword evidence="9 11" id="KW-0443">Lipid metabolism</keyword>
<evidence type="ECO:0000256" key="4">
    <source>
        <dbReference type="ARBA" id="ARBA00020902"/>
    </source>
</evidence>
<evidence type="ECO:0000256" key="6">
    <source>
        <dbReference type="ARBA" id="ARBA00022556"/>
    </source>
</evidence>
<dbReference type="GO" id="GO:0005543">
    <property type="term" value="F:phospholipid binding"/>
    <property type="evidence" value="ECO:0007669"/>
    <property type="project" value="TreeGrafter"/>
</dbReference>